<evidence type="ECO:0000256" key="1">
    <source>
        <dbReference type="SAM" id="Coils"/>
    </source>
</evidence>
<dbReference type="RefSeq" id="WP_071662136.1">
    <property type="nucleotide sequence ID" value="NZ_LUKY01000031.1"/>
</dbReference>
<reference evidence="3 4" key="1">
    <citation type="submission" date="2016-03" db="EMBL/GenBank/DDBJ databases">
        <title>Comparative genomics of Rickettsiella.</title>
        <authorList>
            <person name="Chandler C."/>
            <person name="Wang Y."/>
        </authorList>
    </citation>
    <scope>NUCLEOTIDE SEQUENCE [LARGE SCALE GENOMIC DNA]</scope>
    <source>
        <strain evidence="3 4">RCFS May 2013</strain>
    </source>
</reference>
<organism evidence="3 4">
    <name type="scientific">Candidatus Rickettsiella isopodorum</name>
    <dbReference type="NCBI Taxonomy" id="1225476"/>
    <lineage>
        <taxon>Bacteria</taxon>
        <taxon>Pseudomonadati</taxon>
        <taxon>Pseudomonadota</taxon>
        <taxon>Gammaproteobacteria</taxon>
        <taxon>Legionellales</taxon>
        <taxon>Coxiellaceae</taxon>
        <taxon>Rickettsiella</taxon>
    </lineage>
</organism>
<evidence type="ECO:0000313" key="3">
    <source>
        <dbReference type="EMBL" id="OIZ95477.1"/>
    </source>
</evidence>
<evidence type="ECO:0000313" key="4">
    <source>
        <dbReference type="Proteomes" id="UP000183924"/>
    </source>
</evidence>
<accession>A0A1J8PK31</accession>
<dbReference type="Proteomes" id="UP000183924">
    <property type="component" value="Unassembled WGS sequence"/>
</dbReference>
<dbReference type="EMBL" id="LUKY01000031">
    <property type="protein sequence ID" value="OIZ95477.1"/>
    <property type="molecule type" value="Genomic_DNA"/>
</dbReference>
<sequence>MSKITSLHPQASRILDVFFIEIDKLTLSDFSQRHQLLKQTKQLFRDLSKIGEEEFAEIFKYNYFNSSDEKDNEKYQEVLSFIATCIIEKYSESDLLRYFLTQNLSQKENRPEYFDHASRIAYWCQLIGYWFRQLSNKSIYKFNPESSSLADSVKHIKTSLNKKSYVENSVDVDFRTSLSKVLVEFEKKLINSQLEGLANEGIIEREKSVARREEILSQKEELLSEKIEGLARSEENLQQKTELLNDERKDLEEKNKNLEKVIDELKEKILALKEVKLSDRNYLHFLEDQSVQLQEELEKLVKELGVFPQASQSTKAKNEESFLAKPKLCRSQSFASFFPKHQSKDDNQSNLGTAKSFDCVSMK</sequence>
<proteinExistence type="predicted"/>
<protein>
    <submittedName>
        <fullName evidence="3">Uncharacterized protein</fullName>
    </submittedName>
</protein>
<feature type="coiled-coil region" evidence="1">
    <location>
        <begin position="220"/>
        <end position="303"/>
    </location>
</feature>
<evidence type="ECO:0000256" key="2">
    <source>
        <dbReference type="SAM" id="MobiDB-lite"/>
    </source>
</evidence>
<keyword evidence="1" id="KW-0175">Coiled coil</keyword>
<gene>
    <name evidence="3" type="ORF">A1D18_01885</name>
</gene>
<name>A0A1J8PK31_9COXI</name>
<feature type="region of interest" description="Disordered" evidence="2">
    <location>
        <begin position="339"/>
        <end position="363"/>
    </location>
</feature>
<dbReference type="AlphaFoldDB" id="A0A1J8PK31"/>
<keyword evidence="4" id="KW-1185">Reference proteome</keyword>
<comment type="caution">
    <text evidence="3">The sequence shown here is derived from an EMBL/GenBank/DDBJ whole genome shotgun (WGS) entry which is preliminary data.</text>
</comment>
<dbReference type="STRING" id="1225476.A1D18_01885"/>